<sequence length="438" mass="47810">MKIRRINTAHEDLDAFLQATQADLEQIAEQVAAIGREVAARGNQAIFEYNRKFDGAEITEENFKVSPAELNRAYTLVDEDFLKAIRAAIAKIRAFHARQRRNSWFEPDEQGNILGQIIRPVARVGIYVPGGTAAYPSSVLMNAIPAQVAGVRELVMATPPNAKGEVNPYTLVAAAELGIEEIYKMGGAQAVFALARGTETIQKVDLITGPGNIYVTVAKKMVYGEVNIDMLAGPSEILIIADGKADPAYLAADLMSQAEHDIMARCILVTDEEALFDRVEAELQKQIKDLSRREIIEQALVRNGAFILTADLEEACRVANRIAPEHLELMVEDPFALLSKVKNAGAIFMGKYTPEPVGDYYAGPNHILPTGGTARFKSPVTVDTFLKTSSLLFYSCAGIRQAADDIIKLATVEGLTAHANSVRIRKEKANGDEANRPN</sequence>
<dbReference type="InterPro" id="IPR022695">
    <property type="entry name" value="Histidinol_DH_monofunct"/>
</dbReference>
<dbReference type="PROSITE" id="PS00611">
    <property type="entry name" value="HISOL_DEHYDROGENASE"/>
    <property type="match status" value="1"/>
</dbReference>
<keyword evidence="5 8" id="KW-0862">Zinc</keyword>
<dbReference type="Gene3D" id="1.20.5.1300">
    <property type="match status" value="1"/>
</dbReference>
<dbReference type="InterPro" id="IPR001692">
    <property type="entry name" value="Histidinol_DH_CS"/>
</dbReference>
<feature type="binding site" evidence="8 12">
    <location>
        <position position="359"/>
    </location>
    <ligand>
        <name>substrate</name>
    </ligand>
</feature>
<protein>
    <recommendedName>
        <fullName evidence="3 8">Histidinol dehydrogenase</fullName>
        <shortName evidence="8">HDH</shortName>
        <ecNumber evidence="3 8">1.1.1.23</ecNumber>
    </recommendedName>
</protein>
<comment type="pathway">
    <text evidence="8">Amino-acid biosynthesis; L-histidine biosynthesis; L-histidine from 5-phospho-alpha-D-ribose 1-diphosphate: step 9/9.</text>
</comment>
<dbReference type="HAMAP" id="MF_01024">
    <property type="entry name" value="HisD"/>
    <property type="match status" value="1"/>
</dbReference>
<evidence type="ECO:0000256" key="14">
    <source>
        <dbReference type="RuleBase" id="RU004175"/>
    </source>
</evidence>
<feature type="active site" description="Proton acceptor" evidence="8 10">
    <location>
        <position position="325"/>
    </location>
</feature>
<feature type="binding site" evidence="8 13">
    <location>
        <position position="359"/>
    </location>
    <ligand>
        <name>Zn(2+)</name>
        <dbReference type="ChEBI" id="CHEBI:29105"/>
    </ligand>
</feature>
<keyword evidence="4 8" id="KW-0479">Metal-binding</keyword>
<comment type="cofactor">
    <cofactor evidence="8 13">
        <name>Zn(2+)</name>
        <dbReference type="ChEBI" id="CHEBI:29105"/>
    </cofactor>
    <text evidence="8 13">Binds 1 zinc ion per subunit.</text>
</comment>
<dbReference type="InterPro" id="IPR012131">
    <property type="entry name" value="Hstdl_DH"/>
</dbReference>
<dbReference type="UniPathway" id="UPA00031">
    <property type="reaction ID" value="UER00014"/>
</dbReference>
<keyword evidence="8 11" id="KW-0520">NAD</keyword>
<feature type="binding site" evidence="8 13">
    <location>
        <position position="418"/>
    </location>
    <ligand>
        <name>Zn(2+)</name>
        <dbReference type="ChEBI" id="CHEBI:29105"/>
    </ligand>
</feature>
<dbReference type="FunFam" id="3.40.50.1980:FF:000026">
    <property type="entry name" value="Histidinol dehydrogenase"/>
    <property type="match status" value="1"/>
</dbReference>
<dbReference type="AlphaFoldDB" id="A0A8J6I3W4"/>
<feature type="binding site" evidence="8 11">
    <location>
        <position position="212"/>
    </location>
    <ligand>
        <name>NAD(+)</name>
        <dbReference type="ChEBI" id="CHEBI:57540"/>
    </ligand>
</feature>
<keyword evidence="6 8" id="KW-0560">Oxidoreductase</keyword>
<comment type="similarity">
    <text evidence="2 8 9 14">Belongs to the histidinol dehydrogenase family.</text>
</comment>
<evidence type="ECO:0000256" key="8">
    <source>
        <dbReference type="HAMAP-Rule" id="MF_01024"/>
    </source>
</evidence>
<evidence type="ECO:0000256" key="3">
    <source>
        <dbReference type="ARBA" id="ARBA00012965"/>
    </source>
</evidence>
<evidence type="ECO:0000256" key="12">
    <source>
        <dbReference type="PIRSR" id="PIRSR000099-3"/>
    </source>
</evidence>
<dbReference type="Gene3D" id="3.40.50.1980">
    <property type="entry name" value="Nitrogenase molybdenum iron protein domain"/>
    <property type="match status" value="2"/>
</dbReference>
<feature type="active site" description="Proton acceptor" evidence="8 10">
    <location>
        <position position="326"/>
    </location>
</feature>
<dbReference type="GO" id="GO:0004399">
    <property type="term" value="F:histidinol dehydrogenase activity"/>
    <property type="evidence" value="ECO:0007669"/>
    <property type="project" value="UniProtKB-UniRule"/>
</dbReference>
<evidence type="ECO:0000256" key="4">
    <source>
        <dbReference type="ARBA" id="ARBA00022723"/>
    </source>
</evidence>
<feature type="binding site" evidence="8 12">
    <location>
        <position position="326"/>
    </location>
    <ligand>
        <name>substrate</name>
    </ligand>
</feature>
<evidence type="ECO:0000256" key="11">
    <source>
        <dbReference type="PIRSR" id="PIRSR000099-2"/>
    </source>
</evidence>
<dbReference type="PANTHER" id="PTHR21256:SF2">
    <property type="entry name" value="HISTIDINE BIOSYNTHESIS TRIFUNCTIONAL PROTEIN"/>
    <property type="match status" value="1"/>
</dbReference>
<accession>A0A8J6I3W4</accession>
<dbReference type="EC" id="1.1.1.23" evidence="3 8"/>
<feature type="binding site" evidence="8 11">
    <location>
        <position position="189"/>
    </location>
    <ligand>
        <name>NAD(+)</name>
        <dbReference type="ChEBI" id="CHEBI:57540"/>
    </ligand>
</feature>
<name>A0A8J6I3W4_9FIRM</name>
<evidence type="ECO:0000256" key="10">
    <source>
        <dbReference type="PIRSR" id="PIRSR000099-1"/>
    </source>
</evidence>
<evidence type="ECO:0000313" key="16">
    <source>
        <dbReference type="Proteomes" id="UP000657177"/>
    </source>
</evidence>
<evidence type="ECO:0000256" key="6">
    <source>
        <dbReference type="ARBA" id="ARBA00023002"/>
    </source>
</evidence>
<comment type="function">
    <text evidence="1 8">Catalyzes the sequential NAD-dependent oxidations of L-histidinol to L-histidinaldehyde and then to L-histidine.</text>
</comment>
<proteinExistence type="inferred from homology"/>
<feature type="binding site" evidence="8 12">
    <location>
        <position position="418"/>
    </location>
    <ligand>
        <name>substrate</name>
    </ligand>
</feature>
<dbReference type="CDD" id="cd06572">
    <property type="entry name" value="Histidinol_dh"/>
    <property type="match status" value="1"/>
</dbReference>
<dbReference type="FunFam" id="3.40.50.1980:FF:000001">
    <property type="entry name" value="Histidinol dehydrogenase"/>
    <property type="match status" value="1"/>
</dbReference>
<dbReference type="SUPFAM" id="SSF53720">
    <property type="entry name" value="ALDH-like"/>
    <property type="match status" value="1"/>
</dbReference>
<dbReference type="InterPro" id="IPR016161">
    <property type="entry name" value="Ald_DH/histidinol_DH"/>
</dbReference>
<feature type="binding site" evidence="8 11">
    <location>
        <position position="127"/>
    </location>
    <ligand>
        <name>NAD(+)</name>
        <dbReference type="ChEBI" id="CHEBI:57540"/>
    </ligand>
</feature>
<dbReference type="GO" id="GO:0000105">
    <property type="term" value="P:L-histidine biosynthetic process"/>
    <property type="evidence" value="ECO:0007669"/>
    <property type="project" value="UniProtKB-UniRule"/>
</dbReference>
<dbReference type="NCBIfam" id="TIGR00069">
    <property type="entry name" value="hisD"/>
    <property type="match status" value="1"/>
</dbReference>
<feature type="binding site" evidence="8 13">
    <location>
        <position position="260"/>
    </location>
    <ligand>
        <name>Zn(2+)</name>
        <dbReference type="ChEBI" id="CHEBI:29105"/>
    </ligand>
</feature>
<organism evidence="15 16">
    <name type="scientific">Capillibacterium thermochitinicola</name>
    <dbReference type="NCBI Taxonomy" id="2699427"/>
    <lineage>
        <taxon>Bacteria</taxon>
        <taxon>Bacillati</taxon>
        <taxon>Bacillota</taxon>
        <taxon>Capillibacterium</taxon>
    </lineage>
</organism>
<dbReference type="EMBL" id="JAAKDE010000077">
    <property type="protein sequence ID" value="MBA2134169.1"/>
    <property type="molecule type" value="Genomic_DNA"/>
</dbReference>
<feature type="binding site" evidence="8 12">
    <location>
        <position position="413"/>
    </location>
    <ligand>
        <name>substrate</name>
    </ligand>
</feature>
<evidence type="ECO:0000256" key="1">
    <source>
        <dbReference type="ARBA" id="ARBA00003850"/>
    </source>
</evidence>
<dbReference type="GO" id="GO:0008270">
    <property type="term" value="F:zinc ion binding"/>
    <property type="evidence" value="ECO:0007669"/>
    <property type="project" value="UniProtKB-UniRule"/>
</dbReference>
<keyword evidence="8" id="KW-0028">Amino-acid biosynthesis</keyword>
<keyword evidence="16" id="KW-1185">Reference proteome</keyword>
<evidence type="ECO:0000256" key="5">
    <source>
        <dbReference type="ARBA" id="ARBA00022833"/>
    </source>
</evidence>
<reference evidence="15" key="1">
    <citation type="submission" date="2020-06" db="EMBL/GenBank/DDBJ databases">
        <title>Novel chitinolytic bacterium.</title>
        <authorList>
            <person name="Ungkulpasvich U."/>
            <person name="Kosugi A."/>
            <person name="Uke A."/>
        </authorList>
    </citation>
    <scope>NUCLEOTIDE SEQUENCE</scope>
    <source>
        <strain evidence="15">UUS1-1</strain>
    </source>
</reference>
<feature type="binding site" evidence="8 12">
    <location>
        <position position="235"/>
    </location>
    <ligand>
        <name>substrate</name>
    </ligand>
</feature>
<feature type="binding site" evidence="8 12">
    <location>
        <position position="260"/>
    </location>
    <ligand>
        <name>substrate</name>
    </ligand>
</feature>
<feature type="binding site" evidence="8 12">
    <location>
        <position position="257"/>
    </location>
    <ligand>
        <name>substrate</name>
    </ligand>
</feature>
<evidence type="ECO:0000256" key="7">
    <source>
        <dbReference type="ARBA" id="ARBA00049489"/>
    </source>
</evidence>
<comment type="catalytic activity">
    <reaction evidence="7 8">
        <text>L-histidinol + 2 NAD(+) + H2O = L-histidine + 2 NADH + 3 H(+)</text>
        <dbReference type="Rhea" id="RHEA:20641"/>
        <dbReference type="ChEBI" id="CHEBI:15377"/>
        <dbReference type="ChEBI" id="CHEBI:15378"/>
        <dbReference type="ChEBI" id="CHEBI:57540"/>
        <dbReference type="ChEBI" id="CHEBI:57595"/>
        <dbReference type="ChEBI" id="CHEBI:57699"/>
        <dbReference type="ChEBI" id="CHEBI:57945"/>
        <dbReference type="EC" id="1.1.1.23"/>
    </reaction>
</comment>
<evidence type="ECO:0000256" key="2">
    <source>
        <dbReference type="ARBA" id="ARBA00010178"/>
    </source>
</evidence>
<dbReference type="GO" id="GO:0005829">
    <property type="term" value="C:cytosol"/>
    <property type="evidence" value="ECO:0007669"/>
    <property type="project" value="TreeGrafter"/>
</dbReference>
<feature type="binding site" evidence="8 13">
    <location>
        <position position="257"/>
    </location>
    <ligand>
        <name>Zn(2+)</name>
        <dbReference type="ChEBI" id="CHEBI:29105"/>
    </ligand>
</feature>
<evidence type="ECO:0000256" key="9">
    <source>
        <dbReference type="PIRNR" id="PIRNR000099"/>
    </source>
</evidence>
<dbReference type="PRINTS" id="PR00083">
    <property type="entry name" value="HOLDHDRGNASE"/>
</dbReference>
<evidence type="ECO:0000313" key="15">
    <source>
        <dbReference type="EMBL" id="MBA2134169.1"/>
    </source>
</evidence>
<gene>
    <name evidence="8 15" type="primary">hisD</name>
    <name evidence="15" type="ORF">G5B42_11605</name>
</gene>
<dbReference type="Proteomes" id="UP000657177">
    <property type="component" value="Unassembled WGS sequence"/>
</dbReference>
<evidence type="ECO:0000256" key="13">
    <source>
        <dbReference type="PIRSR" id="PIRSR000099-4"/>
    </source>
</evidence>
<comment type="caution">
    <text evidence="15">The sequence shown here is derived from an EMBL/GenBank/DDBJ whole genome shotgun (WGS) entry which is preliminary data.</text>
</comment>
<dbReference type="Pfam" id="PF00815">
    <property type="entry name" value="Histidinol_dh"/>
    <property type="match status" value="1"/>
</dbReference>
<dbReference type="PANTHER" id="PTHR21256">
    <property type="entry name" value="HISTIDINOL DEHYDROGENASE HDH"/>
    <property type="match status" value="1"/>
</dbReference>
<dbReference type="GO" id="GO:0051287">
    <property type="term" value="F:NAD binding"/>
    <property type="evidence" value="ECO:0007669"/>
    <property type="project" value="InterPro"/>
</dbReference>
<dbReference type="RefSeq" id="WP_181340630.1">
    <property type="nucleotide sequence ID" value="NZ_JAAKDE010000077.1"/>
</dbReference>
<keyword evidence="8" id="KW-0368">Histidine biosynthesis</keyword>
<dbReference type="PIRSF" id="PIRSF000099">
    <property type="entry name" value="Histidinol_dh"/>
    <property type="match status" value="1"/>
</dbReference>